<organism evidence="2 3">
    <name type="scientific">Nocardia colli</name>
    <dbReference type="NCBI Taxonomy" id="2545717"/>
    <lineage>
        <taxon>Bacteria</taxon>
        <taxon>Bacillati</taxon>
        <taxon>Actinomycetota</taxon>
        <taxon>Actinomycetes</taxon>
        <taxon>Mycobacteriales</taxon>
        <taxon>Nocardiaceae</taxon>
        <taxon>Nocardia</taxon>
    </lineage>
</organism>
<proteinExistence type="predicted"/>
<feature type="region of interest" description="Disordered" evidence="1">
    <location>
        <begin position="269"/>
        <end position="416"/>
    </location>
</feature>
<reference evidence="2 3" key="1">
    <citation type="submission" date="2019-09" db="EMBL/GenBank/DDBJ databases">
        <authorList>
            <person name="Wang X."/>
        </authorList>
    </citation>
    <scope>NUCLEOTIDE SEQUENCE [LARGE SCALE GENOMIC DNA]</scope>
    <source>
        <strain evidence="2 3">CICC 11023</strain>
    </source>
</reference>
<dbReference type="RefSeq" id="WP_150407390.1">
    <property type="nucleotide sequence ID" value="NZ_VXLC01000031.1"/>
</dbReference>
<feature type="compositionally biased region" description="Basic and acidic residues" evidence="1">
    <location>
        <begin position="400"/>
        <end position="416"/>
    </location>
</feature>
<sequence>MATALEVAAEVIAVVQAAVLVELAALAASFIATMATPAGPAAGPLIAAAARRICEQMWQSLLAYVAFEVVEKAIAPLEDSVKRLVDGVVYDAMSDAIGVAPPAGSTAVPLIIEPDELRRYAEILDSLADDIVEHAAVFADHVAGLEFTAGDRFREPVGVEHSAVRMTADPVSSHRTDSEAEPIAVGPTRAPIQVSGGLAESGDHHHAETDDQHTAAPIAVDQHRATGGPTNTHATASAPQIDRARASIGGMTAGSPGQQYIRGETAGLTDHPRISAPASLSSVPGQVGQPPGPEIPAAGLGAGIGHLAGAGPERPDSGQTVPATNGGGASLPPTPWARAAQKPASRHSKAAPQVTPARRAGDTTPPATPWSRSTPTATTAAAIAPPDATARGRKRPNKAVPEDKPGDRSEVREPTR</sequence>
<evidence type="ECO:0000313" key="2">
    <source>
        <dbReference type="EMBL" id="KAA8881865.1"/>
    </source>
</evidence>
<evidence type="ECO:0000313" key="3">
    <source>
        <dbReference type="Proteomes" id="UP000323876"/>
    </source>
</evidence>
<dbReference type="OrthoDB" id="9111418at2"/>
<dbReference type="Proteomes" id="UP000323876">
    <property type="component" value="Unassembled WGS sequence"/>
</dbReference>
<feature type="compositionally biased region" description="Low complexity" evidence="1">
    <location>
        <begin position="363"/>
        <end position="389"/>
    </location>
</feature>
<accession>A0A5N0E0W8</accession>
<feature type="region of interest" description="Disordered" evidence="1">
    <location>
        <begin position="165"/>
        <end position="211"/>
    </location>
</feature>
<comment type="caution">
    <text evidence="2">The sequence shown here is derived from an EMBL/GenBank/DDBJ whole genome shotgun (WGS) entry which is preliminary data.</text>
</comment>
<keyword evidence="3" id="KW-1185">Reference proteome</keyword>
<protein>
    <submittedName>
        <fullName evidence="2">Uncharacterized protein</fullName>
    </submittedName>
</protein>
<name>A0A5N0E0W8_9NOCA</name>
<dbReference type="EMBL" id="VXLC01000031">
    <property type="protein sequence ID" value="KAA8881865.1"/>
    <property type="molecule type" value="Genomic_DNA"/>
</dbReference>
<gene>
    <name evidence="2" type="ORF">F3087_40040</name>
</gene>
<dbReference type="AlphaFoldDB" id="A0A5N0E0W8"/>
<feature type="compositionally biased region" description="Basic and acidic residues" evidence="1">
    <location>
        <begin position="201"/>
        <end position="211"/>
    </location>
</feature>
<feature type="compositionally biased region" description="Low complexity" evidence="1">
    <location>
        <begin position="283"/>
        <end position="299"/>
    </location>
</feature>
<evidence type="ECO:0000256" key="1">
    <source>
        <dbReference type="SAM" id="MobiDB-lite"/>
    </source>
</evidence>